<keyword evidence="1" id="KW-1133">Transmembrane helix</keyword>
<organism evidence="2 3">
    <name type="scientific">Rhodococcus opacus M213</name>
    <dbReference type="NCBI Taxonomy" id="1129896"/>
    <lineage>
        <taxon>Bacteria</taxon>
        <taxon>Bacillati</taxon>
        <taxon>Actinomycetota</taxon>
        <taxon>Actinomycetes</taxon>
        <taxon>Mycobacteriales</taxon>
        <taxon>Nocardiaceae</taxon>
        <taxon>Rhodococcus</taxon>
    </lineage>
</organism>
<feature type="transmembrane region" description="Helical" evidence="1">
    <location>
        <begin position="66"/>
        <end position="90"/>
    </location>
</feature>
<protein>
    <recommendedName>
        <fullName evidence="4">Polysaccharide biosynthesis protein C-terminal domain-containing protein</fullName>
    </recommendedName>
</protein>
<evidence type="ECO:0008006" key="4">
    <source>
        <dbReference type="Google" id="ProtNLM"/>
    </source>
</evidence>
<feature type="transmembrane region" description="Helical" evidence="1">
    <location>
        <begin position="132"/>
        <end position="150"/>
    </location>
</feature>
<dbReference type="EMBL" id="AJYC02000006">
    <property type="protein sequence ID" value="EKT84466.1"/>
    <property type="molecule type" value="Genomic_DNA"/>
</dbReference>
<feature type="transmembrane region" description="Helical" evidence="1">
    <location>
        <begin position="25"/>
        <end position="46"/>
    </location>
</feature>
<name>K8XUC1_RHOOP</name>
<accession>K8XUC1</accession>
<evidence type="ECO:0000313" key="2">
    <source>
        <dbReference type="EMBL" id="EKT84466.1"/>
    </source>
</evidence>
<evidence type="ECO:0000313" key="3">
    <source>
        <dbReference type="Proteomes" id="UP000005951"/>
    </source>
</evidence>
<reference evidence="2 3" key="1">
    <citation type="journal article" date="2013" name="Genome Announc.">
        <title>Draft Genome Sequence of Rhodococcus opacus Strain M213 Shows a Diverse Catabolic Potential.</title>
        <authorList>
            <person name="Pathak A."/>
            <person name="Green S.J."/>
            <person name="Ogram A."/>
            <person name="Chauhan A."/>
        </authorList>
    </citation>
    <scope>NUCLEOTIDE SEQUENCE [LARGE SCALE GENOMIC DNA]</scope>
    <source>
        <strain evidence="2 3">M213</strain>
    </source>
</reference>
<keyword evidence="1" id="KW-0812">Transmembrane</keyword>
<feature type="transmembrane region" description="Helical" evidence="1">
    <location>
        <begin position="156"/>
        <end position="173"/>
    </location>
</feature>
<keyword evidence="1" id="KW-0472">Membrane</keyword>
<proteinExistence type="predicted"/>
<comment type="caution">
    <text evidence="2">The sequence shown here is derived from an EMBL/GenBank/DDBJ whole genome shotgun (WGS) entry which is preliminary data.</text>
</comment>
<evidence type="ECO:0000256" key="1">
    <source>
        <dbReference type="SAM" id="Phobius"/>
    </source>
</evidence>
<dbReference type="AlphaFoldDB" id="K8XUC1"/>
<dbReference type="Proteomes" id="UP000005951">
    <property type="component" value="Unassembled WGS sequence"/>
</dbReference>
<sequence length="184" mass="19929">MGITQLDRWAVGLIGNPHLLAQYDIATRVLIMPKVALVAIAAGLIAEGGRAKAHGHVSELLRKSELLLYAVSPIATIAAGSLAILMQMNLEPAMNIWILTGVLSAAHLANMMTIPSVYILTGMGRPDFELRYLIPLACITTAVYGASIILTNEQLFVVGWAVSMFGCSLYFLAKRKLFIKESFI</sequence>
<gene>
    <name evidence="2" type="ORF">WSS_A01820</name>
</gene>
<feature type="transmembrane region" description="Helical" evidence="1">
    <location>
        <begin position="96"/>
        <end position="120"/>
    </location>
</feature>